<name>A0ACB6RDR5_9PLEO</name>
<reference evidence="1" key="1">
    <citation type="journal article" date="2020" name="Stud. Mycol.">
        <title>101 Dothideomycetes genomes: a test case for predicting lifestyles and emergence of pathogens.</title>
        <authorList>
            <person name="Haridas S."/>
            <person name="Albert R."/>
            <person name="Binder M."/>
            <person name="Bloem J."/>
            <person name="Labutti K."/>
            <person name="Salamov A."/>
            <person name="Andreopoulos B."/>
            <person name="Baker S."/>
            <person name="Barry K."/>
            <person name="Bills G."/>
            <person name="Bluhm B."/>
            <person name="Cannon C."/>
            <person name="Castanera R."/>
            <person name="Culley D."/>
            <person name="Daum C."/>
            <person name="Ezra D."/>
            <person name="Gonzalez J."/>
            <person name="Henrissat B."/>
            <person name="Kuo A."/>
            <person name="Liang C."/>
            <person name="Lipzen A."/>
            <person name="Lutzoni F."/>
            <person name="Magnuson J."/>
            <person name="Mondo S."/>
            <person name="Nolan M."/>
            <person name="Ohm R."/>
            <person name="Pangilinan J."/>
            <person name="Park H.-J."/>
            <person name="Ramirez L."/>
            <person name="Alfaro M."/>
            <person name="Sun H."/>
            <person name="Tritt A."/>
            <person name="Yoshinaga Y."/>
            <person name="Zwiers L.-H."/>
            <person name="Turgeon B."/>
            <person name="Goodwin S."/>
            <person name="Spatafora J."/>
            <person name="Crous P."/>
            <person name="Grigoriev I."/>
        </authorList>
    </citation>
    <scope>NUCLEOTIDE SEQUENCE</scope>
    <source>
        <strain evidence="1">ATCC 200398</strain>
    </source>
</reference>
<organism evidence="1 2">
    <name type="scientific">Lindgomyces ingoldianus</name>
    <dbReference type="NCBI Taxonomy" id="673940"/>
    <lineage>
        <taxon>Eukaryota</taxon>
        <taxon>Fungi</taxon>
        <taxon>Dikarya</taxon>
        <taxon>Ascomycota</taxon>
        <taxon>Pezizomycotina</taxon>
        <taxon>Dothideomycetes</taxon>
        <taxon>Pleosporomycetidae</taxon>
        <taxon>Pleosporales</taxon>
        <taxon>Lindgomycetaceae</taxon>
        <taxon>Lindgomyces</taxon>
    </lineage>
</organism>
<evidence type="ECO:0000313" key="2">
    <source>
        <dbReference type="Proteomes" id="UP000799755"/>
    </source>
</evidence>
<evidence type="ECO:0000313" key="1">
    <source>
        <dbReference type="EMBL" id="KAF2476888.1"/>
    </source>
</evidence>
<dbReference type="Proteomes" id="UP000799755">
    <property type="component" value="Unassembled WGS sequence"/>
</dbReference>
<dbReference type="EMBL" id="MU003493">
    <property type="protein sequence ID" value="KAF2476888.1"/>
    <property type="molecule type" value="Genomic_DNA"/>
</dbReference>
<sequence>MDELVIVCGVSGVGEGLVSGQQISRSRNSMAVCRTEDDVCGRACSESQSRGRREWFQFKPQFRQGLVETIFYDYLATICAQGHLTYKMALDPAILYMEARLVINISQLSPSISPSPSRALMPEVFSLVAPITEPLGKHEKLELELENVNKRQTPRYAPLNPLTSCYAVPYFLAGQTQCNATTSWTFA</sequence>
<proteinExistence type="predicted"/>
<keyword evidence="2" id="KW-1185">Reference proteome</keyword>
<protein>
    <submittedName>
        <fullName evidence="1">Uncharacterized protein</fullName>
    </submittedName>
</protein>
<gene>
    <name evidence="1" type="ORF">BDR25DRAFT_348822</name>
</gene>
<accession>A0ACB6RDR5</accession>
<comment type="caution">
    <text evidence="1">The sequence shown here is derived from an EMBL/GenBank/DDBJ whole genome shotgun (WGS) entry which is preliminary data.</text>
</comment>